<protein>
    <submittedName>
        <fullName evidence="1">Uncharacterized protein</fullName>
    </submittedName>
</protein>
<name>A0A7J6V3M2_THATH</name>
<keyword evidence="2" id="KW-1185">Reference proteome</keyword>
<evidence type="ECO:0000313" key="1">
    <source>
        <dbReference type="EMBL" id="KAF5179493.1"/>
    </source>
</evidence>
<organism evidence="1 2">
    <name type="scientific">Thalictrum thalictroides</name>
    <name type="common">Rue-anemone</name>
    <name type="synonym">Anemone thalictroides</name>
    <dbReference type="NCBI Taxonomy" id="46969"/>
    <lineage>
        <taxon>Eukaryota</taxon>
        <taxon>Viridiplantae</taxon>
        <taxon>Streptophyta</taxon>
        <taxon>Embryophyta</taxon>
        <taxon>Tracheophyta</taxon>
        <taxon>Spermatophyta</taxon>
        <taxon>Magnoliopsida</taxon>
        <taxon>Ranunculales</taxon>
        <taxon>Ranunculaceae</taxon>
        <taxon>Thalictroideae</taxon>
        <taxon>Thalictrum</taxon>
    </lineage>
</organism>
<feature type="non-terminal residue" evidence="1">
    <location>
        <position position="1"/>
    </location>
</feature>
<reference evidence="1 2" key="1">
    <citation type="submission" date="2020-06" db="EMBL/GenBank/DDBJ databases">
        <title>Transcriptomic and genomic resources for Thalictrum thalictroides and T. hernandezii: Facilitating candidate gene discovery in an emerging model plant lineage.</title>
        <authorList>
            <person name="Arias T."/>
            <person name="Riano-Pachon D.M."/>
            <person name="Di Stilio V.S."/>
        </authorList>
    </citation>
    <scope>NUCLEOTIDE SEQUENCE [LARGE SCALE GENOMIC DNA]</scope>
    <source>
        <strain evidence="2">cv. WT478/WT964</strain>
        <tissue evidence="1">Leaves</tissue>
    </source>
</reference>
<gene>
    <name evidence="1" type="ORF">FRX31_030920</name>
</gene>
<sequence>GSSFGNPGRGGYGVSFRDNNLRGVEIAKEKEWNWNKVWVESDSNAVVQAFGNGLPPWQL</sequence>
<evidence type="ECO:0000313" key="2">
    <source>
        <dbReference type="Proteomes" id="UP000554482"/>
    </source>
</evidence>
<accession>A0A7J6V3M2</accession>
<dbReference type="InterPro" id="IPR012337">
    <property type="entry name" value="RNaseH-like_sf"/>
</dbReference>
<dbReference type="OrthoDB" id="1731261at2759"/>
<comment type="caution">
    <text evidence="1">The sequence shown here is derived from an EMBL/GenBank/DDBJ whole genome shotgun (WGS) entry which is preliminary data.</text>
</comment>
<dbReference type="AlphaFoldDB" id="A0A7J6V3M2"/>
<proteinExistence type="predicted"/>
<dbReference type="EMBL" id="JABWDY010038692">
    <property type="protein sequence ID" value="KAF5179493.1"/>
    <property type="molecule type" value="Genomic_DNA"/>
</dbReference>
<dbReference type="SUPFAM" id="SSF53098">
    <property type="entry name" value="Ribonuclease H-like"/>
    <property type="match status" value="1"/>
</dbReference>
<dbReference type="Proteomes" id="UP000554482">
    <property type="component" value="Unassembled WGS sequence"/>
</dbReference>